<feature type="transmembrane region" description="Helical" evidence="1">
    <location>
        <begin position="230"/>
        <end position="251"/>
    </location>
</feature>
<reference evidence="2 3" key="1">
    <citation type="submission" date="2016-10" db="EMBL/GenBank/DDBJ databases">
        <authorList>
            <person name="de Groot N.N."/>
        </authorList>
    </citation>
    <scope>NUCLEOTIDE SEQUENCE [LARGE SCALE GENOMIC DNA]</scope>
    <source>
        <strain evidence="2 3">GAS232</strain>
    </source>
</reference>
<feature type="transmembrane region" description="Helical" evidence="1">
    <location>
        <begin position="335"/>
        <end position="354"/>
    </location>
</feature>
<gene>
    <name evidence="2" type="ORF">SAMN05444167_0104</name>
</gene>
<dbReference type="OrthoDB" id="106188at2"/>
<keyword evidence="1" id="KW-0472">Membrane</keyword>
<feature type="transmembrane region" description="Helical" evidence="1">
    <location>
        <begin position="374"/>
        <end position="397"/>
    </location>
</feature>
<evidence type="ECO:0000256" key="1">
    <source>
        <dbReference type="SAM" id="Phobius"/>
    </source>
</evidence>
<keyword evidence="1" id="KW-0812">Transmembrane</keyword>
<evidence type="ECO:0000313" key="3">
    <source>
        <dbReference type="Proteomes" id="UP000182427"/>
    </source>
</evidence>
<evidence type="ECO:0000313" key="2">
    <source>
        <dbReference type="EMBL" id="SDE67424.1"/>
    </source>
</evidence>
<feature type="transmembrane region" description="Helical" evidence="1">
    <location>
        <begin position="289"/>
        <end position="314"/>
    </location>
</feature>
<feature type="transmembrane region" description="Helical" evidence="1">
    <location>
        <begin position="21"/>
        <end position="39"/>
    </location>
</feature>
<proteinExistence type="predicted"/>
<feature type="transmembrane region" description="Helical" evidence="1">
    <location>
        <begin position="131"/>
        <end position="152"/>
    </location>
</feature>
<organism evidence="2 3">
    <name type="scientific">Terriglobus roseus</name>
    <dbReference type="NCBI Taxonomy" id="392734"/>
    <lineage>
        <taxon>Bacteria</taxon>
        <taxon>Pseudomonadati</taxon>
        <taxon>Acidobacteriota</taxon>
        <taxon>Terriglobia</taxon>
        <taxon>Terriglobales</taxon>
        <taxon>Acidobacteriaceae</taxon>
        <taxon>Terriglobus</taxon>
    </lineage>
</organism>
<evidence type="ECO:0008006" key="4">
    <source>
        <dbReference type="Google" id="ProtNLM"/>
    </source>
</evidence>
<dbReference type="RefSeq" id="WP_083343433.1">
    <property type="nucleotide sequence ID" value="NZ_LT629690.1"/>
</dbReference>
<protein>
    <recommendedName>
        <fullName evidence="4">Membrane protein 6-pyruvoyl-tetrahydropterin synthase-related domain-containing protein</fullName>
    </recommendedName>
</protein>
<sequence>MLDRAKTQTKGPQHFVTRADVLAWIVLAIAAVLASLPLLTRGYSCGHDFDFHLRSWMEASTQWKGGIVKPVWAFHAAWDAGEPRLLFYPPLSWMTGALLTLLLPWSGIVFSFTALILFLCGVSMHRLLRRWVSPGLAVLGGCLYLVNPYMLFCAYERTAYAELMAAAWMPLLLIGLLRERVTAWRIAVAIALLWISNAPAAVVGCYTMLLIGGMRWLYLLRKDRNAAWPYFGRVTAGFLLGVLLDAFYLFPFAVERKFITLNAALTPAASPEANYLFAYSKDEFHNGVLLHSSTIALVLVAAALVCGGVALLLQRKQVRAFAGMHDRDASLQQHNAWRIVVPLLMIYSVIVLVLQTPVSGPVWHHAPQLNFLQFPWRFLAMQGAVSVTVVMLMVKRITASHAVTQKTNTTWIVAGLVLTLVAAYGLANPIFRQGCDDEEGLAPQWTFFHRGDGFEQTDEYTPTHDDNDVLKIKLPAAWIAQDVRNQPASGNGSFPKGTPLPAEQIPHSDDLIFTAHATHADDVLIVRLRPFYGWHVVLDGVEQSALPQRPDGLLAVPLNSVGKHRVEARYRKPWDQWAGGALSLLGLGFLIIAAKREESSHSSLLR</sequence>
<feature type="transmembrane region" description="Helical" evidence="1">
    <location>
        <begin position="93"/>
        <end position="119"/>
    </location>
</feature>
<dbReference type="AlphaFoldDB" id="A0A1G7EUS1"/>
<keyword evidence="3" id="KW-1185">Reference proteome</keyword>
<name>A0A1G7EUS1_9BACT</name>
<feature type="transmembrane region" description="Helical" evidence="1">
    <location>
        <begin position="258"/>
        <end position="277"/>
    </location>
</feature>
<keyword evidence="1" id="KW-1133">Transmembrane helix</keyword>
<dbReference type="EMBL" id="LT629690">
    <property type="protein sequence ID" value="SDE67424.1"/>
    <property type="molecule type" value="Genomic_DNA"/>
</dbReference>
<feature type="transmembrane region" description="Helical" evidence="1">
    <location>
        <begin position="409"/>
        <end position="427"/>
    </location>
</feature>
<feature type="transmembrane region" description="Helical" evidence="1">
    <location>
        <begin position="158"/>
        <end position="177"/>
    </location>
</feature>
<dbReference type="Proteomes" id="UP000182427">
    <property type="component" value="Chromosome I"/>
</dbReference>
<feature type="transmembrane region" description="Helical" evidence="1">
    <location>
        <begin position="189"/>
        <end position="218"/>
    </location>
</feature>
<accession>A0A1G7EUS1</accession>